<feature type="domain" description="Pirin N-terminal" evidence="4">
    <location>
        <begin position="57"/>
        <end position="123"/>
    </location>
</feature>
<evidence type="ECO:0000313" key="5">
    <source>
        <dbReference type="EMBL" id="KEI72239.1"/>
    </source>
</evidence>
<dbReference type="InterPro" id="IPR003829">
    <property type="entry name" value="Pirin_N_dom"/>
</dbReference>
<proteinExistence type="inferred from homology"/>
<dbReference type="Gene3D" id="2.60.120.10">
    <property type="entry name" value="Jelly Rolls"/>
    <property type="match status" value="1"/>
</dbReference>
<dbReference type="Pfam" id="PF02678">
    <property type="entry name" value="Pirin"/>
    <property type="match status" value="1"/>
</dbReference>
<comment type="cofactor">
    <cofactor evidence="2">
        <name>Fe cation</name>
        <dbReference type="ChEBI" id="CHEBI:24875"/>
    </cofactor>
    <text evidence="2">Binds 1 Fe cation per subunit.</text>
</comment>
<keyword evidence="6" id="KW-1185">Reference proteome</keyword>
<feature type="binding site" evidence="2">
    <location>
        <position position="61"/>
    </location>
    <ligand>
        <name>Fe cation</name>
        <dbReference type="ChEBI" id="CHEBI:24875"/>
    </ligand>
</feature>
<gene>
    <name evidence="5" type="ORF">GV64_17220</name>
</gene>
<dbReference type="EMBL" id="JOJP01000001">
    <property type="protein sequence ID" value="KEI72239.1"/>
    <property type="molecule type" value="Genomic_DNA"/>
</dbReference>
<dbReference type="InterPro" id="IPR012093">
    <property type="entry name" value="Pirin"/>
</dbReference>
<keyword evidence="2" id="KW-0479">Metal-binding</keyword>
<feature type="binding site" evidence="2">
    <location>
        <position position="106"/>
    </location>
    <ligand>
        <name>Fe cation</name>
        <dbReference type="ChEBI" id="CHEBI:24875"/>
    </ligand>
</feature>
<protein>
    <submittedName>
        <fullName evidence="5">Pilus assembly protein</fullName>
    </submittedName>
</protein>
<dbReference type="Proteomes" id="UP000027997">
    <property type="component" value="Unassembled WGS sequence"/>
</dbReference>
<comment type="caution">
    <text evidence="5">The sequence shown here is derived from an EMBL/GenBank/DDBJ whole genome shotgun (WGS) entry which is preliminary data.</text>
</comment>
<dbReference type="PANTHER" id="PTHR43212">
    <property type="entry name" value="QUERCETIN 2,3-DIOXYGENASE"/>
    <property type="match status" value="1"/>
</dbReference>
<dbReference type="PANTHER" id="PTHR43212:SF3">
    <property type="entry name" value="QUERCETIN 2,3-DIOXYGENASE"/>
    <property type="match status" value="1"/>
</dbReference>
<dbReference type="eggNOG" id="COG1741">
    <property type="taxonomic scope" value="Bacteria"/>
</dbReference>
<comment type="similarity">
    <text evidence="1 3">Belongs to the pirin family.</text>
</comment>
<reference evidence="5 6" key="1">
    <citation type="submission" date="2014-06" db="EMBL/GenBank/DDBJ databases">
        <title>Whole Genome Sequences of Three Symbiotic Endozoicomonas Bacteria.</title>
        <authorList>
            <person name="Neave M.J."/>
            <person name="Apprill A."/>
            <person name="Voolstra C.R."/>
        </authorList>
    </citation>
    <scope>NUCLEOTIDE SEQUENCE [LARGE SCALE GENOMIC DNA]</scope>
    <source>
        <strain evidence="5 6">DSM 22380</strain>
    </source>
</reference>
<dbReference type="AlphaFoldDB" id="A0A081KDL3"/>
<evidence type="ECO:0000313" key="6">
    <source>
        <dbReference type="Proteomes" id="UP000027997"/>
    </source>
</evidence>
<dbReference type="SUPFAM" id="SSF51182">
    <property type="entry name" value="RmlC-like cupins"/>
    <property type="match status" value="1"/>
</dbReference>
<feature type="binding site" evidence="2">
    <location>
        <position position="63"/>
    </location>
    <ligand>
        <name>Fe cation</name>
        <dbReference type="ChEBI" id="CHEBI:24875"/>
    </ligand>
</feature>
<evidence type="ECO:0000259" key="4">
    <source>
        <dbReference type="Pfam" id="PF02678"/>
    </source>
</evidence>
<dbReference type="InterPro" id="IPR011051">
    <property type="entry name" value="RmlC_Cupin_sf"/>
</dbReference>
<organism evidence="5 6">
    <name type="scientific">Endozoicomonas elysicola</name>
    <dbReference type="NCBI Taxonomy" id="305900"/>
    <lineage>
        <taxon>Bacteria</taxon>
        <taxon>Pseudomonadati</taxon>
        <taxon>Pseudomonadota</taxon>
        <taxon>Gammaproteobacteria</taxon>
        <taxon>Oceanospirillales</taxon>
        <taxon>Endozoicomonadaceae</taxon>
        <taxon>Endozoicomonas</taxon>
    </lineage>
</organism>
<sequence>MYQLSRESLTLGGFAGLREYRIVTDSRVFGGHKSPEASEGIGNFVYLADARFNPRGETHMHPHSEIDVISVMVEGRVAHEGSLEHGKSLEEGDVQVQRAGGEGFSHNEVNPDDIHNRMLQLWVLPEQAGQPAGYKYYSPESGKTTRIYGGRQGESETFDSHTTIDIVHLNAGDTTELPKEALVYVFAGESLVSDRDETVTVKDGDLVRGHNLQVNTTGGVSLVVVAEG</sequence>
<evidence type="ECO:0000256" key="3">
    <source>
        <dbReference type="RuleBase" id="RU003457"/>
    </source>
</evidence>
<feature type="binding site" evidence="2">
    <location>
        <position position="108"/>
    </location>
    <ligand>
        <name>Fe cation</name>
        <dbReference type="ChEBI" id="CHEBI:24875"/>
    </ligand>
</feature>
<dbReference type="STRING" id="305900.GV64_17220"/>
<dbReference type="RefSeq" id="WP_020583862.1">
    <property type="nucleotide sequence ID" value="NZ_JOJP01000001.1"/>
</dbReference>
<evidence type="ECO:0000256" key="2">
    <source>
        <dbReference type="PIRSR" id="PIRSR006232-1"/>
    </source>
</evidence>
<evidence type="ECO:0000256" key="1">
    <source>
        <dbReference type="ARBA" id="ARBA00008416"/>
    </source>
</evidence>
<dbReference type="GO" id="GO:0046872">
    <property type="term" value="F:metal ion binding"/>
    <property type="evidence" value="ECO:0007669"/>
    <property type="project" value="UniProtKB-KW"/>
</dbReference>
<accession>A0A081KDL3</accession>
<name>A0A081KDL3_9GAMM</name>
<dbReference type="PIRSF" id="PIRSF006232">
    <property type="entry name" value="Pirin"/>
    <property type="match status" value="1"/>
</dbReference>
<keyword evidence="2" id="KW-0408">Iron</keyword>
<dbReference type="InterPro" id="IPR014710">
    <property type="entry name" value="RmlC-like_jellyroll"/>
</dbReference>